<evidence type="ECO:0000256" key="7">
    <source>
        <dbReference type="SAM" id="Phobius"/>
    </source>
</evidence>
<evidence type="ECO:0000256" key="5">
    <source>
        <dbReference type="ARBA" id="ARBA00022729"/>
    </source>
</evidence>
<feature type="domain" description="Insulin-like" evidence="8">
    <location>
        <begin position="103"/>
        <end position="160"/>
    </location>
</feature>
<keyword evidence="5" id="KW-0732">Signal</keyword>
<evidence type="ECO:0000256" key="2">
    <source>
        <dbReference type="ARBA" id="ARBA00009034"/>
    </source>
</evidence>
<comment type="subcellular location">
    <subcellularLocation>
        <location evidence="1">Secreted</location>
    </subcellularLocation>
</comment>
<dbReference type="PANTHER" id="PTHR46886:SF1">
    <property type="entry name" value="INSULIN-LIKE GROWTH FACTOR II"/>
    <property type="match status" value="1"/>
</dbReference>
<keyword evidence="7" id="KW-1133">Transmembrane helix</keyword>
<dbReference type="OrthoDB" id="10019596at2759"/>
<feature type="transmembrane region" description="Helical" evidence="7">
    <location>
        <begin position="79"/>
        <end position="98"/>
    </location>
</feature>
<evidence type="ECO:0000256" key="1">
    <source>
        <dbReference type="ARBA" id="ARBA00004613"/>
    </source>
</evidence>
<organism evidence="9">
    <name type="scientific">Apis mellifera</name>
    <name type="common">Honeybee</name>
    <dbReference type="NCBI Taxonomy" id="7460"/>
    <lineage>
        <taxon>Eukaryota</taxon>
        <taxon>Metazoa</taxon>
        <taxon>Ecdysozoa</taxon>
        <taxon>Arthropoda</taxon>
        <taxon>Hexapoda</taxon>
        <taxon>Insecta</taxon>
        <taxon>Pterygota</taxon>
        <taxon>Neoptera</taxon>
        <taxon>Endopterygota</taxon>
        <taxon>Hymenoptera</taxon>
        <taxon>Apocrita</taxon>
        <taxon>Aculeata</taxon>
        <taxon>Apoidea</taxon>
        <taxon>Anthophila</taxon>
        <taxon>Apidae</taxon>
        <taxon>Apis</taxon>
    </lineage>
</organism>
<dbReference type="InterPro" id="IPR022352">
    <property type="entry name" value="Ins/IGF/rlx"/>
</dbReference>
<dbReference type="EnsemblMetazoa" id="XM_026442143">
    <property type="protein sequence ID" value="XP_026297928"/>
    <property type="gene ID" value="LOC100577028"/>
</dbReference>
<reference evidence="11" key="2">
    <citation type="submission" date="2025-04" db="UniProtKB">
        <authorList>
            <consortium name="RefSeq"/>
        </authorList>
    </citation>
    <scope>IDENTIFICATION</scope>
    <source>
        <strain evidence="11">DH4</strain>
        <tissue evidence="11">Whole body</tissue>
    </source>
</reference>
<dbReference type="Proteomes" id="UP000005203">
    <property type="component" value="Linkage group LG8"/>
</dbReference>
<dbReference type="InterPro" id="IPR022353">
    <property type="entry name" value="Insulin_CS"/>
</dbReference>
<feature type="region of interest" description="Disordered" evidence="6">
    <location>
        <begin position="213"/>
        <end position="237"/>
    </location>
</feature>
<dbReference type="GO" id="GO:0005179">
    <property type="term" value="F:hormone activity"/>
    <property type="evidence" value="ECO:0007669"/>
    <property type="project" value="InterPro"/>
</dbReference>
<keyword evidence="10" id="KW-1185">Reference proteome</keyword>
<comment type="similarity">
    <text evidence="2">Belongs to the insulin family.</text>
</comment>
<evidence type="ECO:0000256" key="4">
    <source>
        <dbReference type="ARBA" id="ARBA00022685"/>
    </source>
</evidence>
<dbReference type="PROSITE" id="PS00262">
    <property type="entry name" value="INSULIN"/>
    <property type="match status" value="1"/>
</dbReference>
<dbReference type="SMART" id="SM00078">
    <property type="entry name" value="IlGF"/>
    <property type="match status" value="1"/>
</dbReference>
<evidence type="ECO:0000256" key="6">
    <source>
        <dbReference type="SAM" id="MobiDB-lite"/>
    </source>
</evidence>
<dbReference type="InterPro" id="IPR036438">
    <property type="entry name" value="Insulin-like_sf"/>
</dbReference>
<proteinExistence type="inferred from homology"/>
<evidence type="ECO:0000313" key="11">
    <source>
        <dbReference type="RefSeq" id="XP_026297928.1"/>
    </source>
</evidence>
<dbReference type="PRINTS" id="PR00276">
    <property type="entry name" value="INSULINFAMLY"/>
</dbReference>
<dbReference type="PANTHER" id="PTHR46886">
    <property type="entry name" value="INSULIN-LIKE GROWTH FACTOR II"/>
    <property type="match status" value="1"/>
</dbReference>
<keyword evidence="3" id="KW-0964">Secreted</keyword>
<reference evidence="9" key="1">
    <citation type="submission" date="2021-01" db="UniProtKB">
        <authorList>
            <consortium name="EnsemblMetazoa"/>
        </authorList>
    </citation>
    <scope>IDENTIFICATION</scope>
    <source>
        <strain evidence="9">DH4</strain>
    </source>
</reference>
<sequence>MCIYVYIYTHTHIYIHIYIRLEKWKERHVSLCCYSESVSVWFTKTFSVRYARKLIVTDDTMPRSGFKTAMFRPSRARTIVLVGLVLLTLLDAVNGIPYKRSLLRLCSKSLSDALYLACKGRGYNEPFSYSGEDDPMDVGPGLAEECCYHQCSYAQLEQYCKPDNASSVDAVKSPVWIKYPYLSTRSAASSSSEERSRSDIGYVHGTIKCRIHGSKGARKKGANTDRDDDAGGCDGRNSMRRHRTGHCGCRHRRQRRRRPGKVSITVQLIPHHFSLLPYPPPPPPPPPLTYSLTYSNFYPRDILLLDHSSSGDMLLTCY</sequence>
<gene>
    <name evidence="11" type="primary">LOC100577028</name>
</gene>
<keyword evidence="7" id="KW-0812">Transmembrane</keyword>
<dbReference type="RefSeq" id="XP_026297928.1">
    <property type="nucleotide sequence ID" value="XM_026442143.1"/>
</dbReference>
<dbReference type="AlphaFoldDB" id="A0A7M7MLU1"/>
<dbReference type="Gene3D" id="1.10.100.10">
    <property type="entry name" value="Insulin-like"/>
    <property type="match status" value="1"/>
</dbReference>
<dbReference type="KEGG" id="ame:100577028"/>
<evidence type="ECO:0000313" key="10">
    <source>
        <dbReference type="Proteomes" id="UP000005203"/>
    </source>
</evidence>
<keyword evidence="7" id="KW-0472">Membrane</keyword>
<accession>A0A8B8H2W1</accession>
<dbReference type="SUPFAM" id="SSF56994">
    <property type="entry name" value="Insulin-like"/>
    <property type="match status" value="1"/>
</dbReference>
<accession>A0A7M7MLU1</accession>
<keyword evidence="4" id="KW-0165">Cleavage on pair of basic residues</keyword>
<dbReference type="InterPro" id="IPR016179">
    <property type="entry name" value="Insulin-like"/>
</dbReference>
<evidence type="ECO:0000259" key="8">
    <source>
        <dbReference type="SMART" id="SM00078"/>
    </source>
</evidence>
<name>A0A7M7MLU1_APIME</name>
<dbReference type="GeneID" id="100577028"/>
<protein>
    <submittedName>
        <fullName evidence="11">Uncharacterized protein LOC100577028 isoform X1</fullName>
    </submittedName>
</protein>
<evidence type="ECO:0000256" key="3">
    <source>
        <dbReference type="ARBA" id="ARBA00022525"/>
    </source>
</evidence>
<evidence type="ECO:0000313" key="9">
    <source>
        <dbReference type="EnsemblMetazoa" id="XP_026297928"/>
    </source>
</evidence>
<dbReference type="GO" id="GO:0005576">
    <property type="term" value="C:extracellular region"/>
    <property type="evidence" value="ECO:0007669"/>
    <property type="project" value="UniProtKB-SubCell"/>
</dbReference>